<evidence type="ECO:0000256" key="6">
    <source>
        <dbReference type="HAMAP-Rule" id="MF_01930"/>
    </source>
</evidence>
<accession>A0A0R2JN67</accession>
<dbReference type="PANTHER" id="PTHR43369:SF2">
    <property type="entry name" value="PHOSPHORIBOSYLGLYCINAMIDE FORMYLTRANSFERASE"/>
    <property type="match status" value="1"/>
</dbReference>
<evidence type="ECO:0000256" key="2">
    <source>
        <dbReference type="ARBA" id="ARBA00022679"/>
    </source>
</evidence>
<dbReference type="GO" id="GO:0004644">
    <property type="term" value="F:phosphoribosylglycinamide formyltransferase activity"/>
    <property type="evidence" value="ECO:0007669"/>
    <property type="project" value="UniProtKB-UniRule"/>
</dbReference>
<evidence type="ECO:0000256" key="1">
    <source>
        <dbReference type="ARBA" id="ARBA00005054"/>
    </source>
</evidence>
<dbReference type="CDD" id="cd08645">
    <property type="entry name" value="FMT_core_GART"/>
    <property type="match status" value="1"/>
</dbReference>
<sequence length="196" mass="21805">MEKITRLAVMASGNGTNFAALLKYIQSQKLPAQIVRLVVDHDDVKVIQIAKQENVPIFIINYKDYPNRKDAEAKILQQLAADQVDGILLAGYMRILTPQFVQAYPQKIINIHPALLPSFPGRQGIDDAYNYGVKVTGVTIHFVNDGVDSGKIIAQEPVRIEADDSLDSLEAKIHAVEHQLYPKTLQKLITEGVFKS</sequence>
<dbReference type="PANTHER" id="PTHR43369">
    <property type="entry name" value="PHOSPHORIBOSYLGLYCINAMIDE FORMYLTRANSFERASE"/>
    <property type="match status" value="1"/>
</dbReference>
<feature type="binding site" evidence="6">
    <location>
        <position position="110"/>
    </location>
    <ligand>
        <name>(6R)-10-formyltetrahydrofolate</name>
        <dbReference type="ChEBI" id="CHEBI:195366"/>
    </ligand>
</feature>
<dbReference type="PROSITE" id="PS00373">
    <property type="entry name" value="GART"/>
    <property type="match status" value="1"/>
</dbReference>
<gene>
    <name evidence="6" type="primary">purN</name>
    <name evidence="8" type="ORF">IV52_GL000899</name>
</gene>
<dbReference type="GO" id="GO:0006189">
    <property type="term" value="P:'de novo' IMP biosynthetic process"/>
    <property type="evidence" value="ECO:0007669"/>
    <property type="project" value="UniProtKB-UniRule"/>
</dbReference>
<dbReference type="Gene3D" id="3.40.50.170">
    <property type="entry name" value="Formyl transferase, N-terminal domain"/>
    <property type="match status" value="1"/>
</dbReference>
<evidence type="ECO:0000256" key="5">
    <source>
        <dbReference type="ARBA" id="ARBA00047664"/>
    </source>
</evidence>
<evidence type="ECO:0000256" key="4">
    <source>
        <dbReference type="ARBA" id="ARBA00038440"/>
    </source>
</evidence>
<reference evidence="8 9" key="1">
    <citation type="journal article" date="2015" name="Genome Announc.">
        <title>Expanding the biotechnology potential of lactobacilli through comparative genomics of 213 strains and associated genera.</title>
        <authorList>
            <person name="Sun Z."/>
            <person name="Harris H.M."/>
            <person name="McCann A."/>
            <person name="Guo C."/>
            <person name="Argimon S."/>
            <person name="Zhang W."/>
            <person name="Yang X."/>
            <person name="Jeffery I.B."/>
            <person name="Cooney J.C."/>
            <person name="Kagawa T.F."/>
            <person name="Liu W."/>
            <person name="Song Y."/>
            <person name="Salvetti E."/>
            <person name="Wrobel A."/>
            <person name="Rasinkangas P."/>
            <person name="Parkhill J."/>
            <person name="Rea M.C."/>
            <person name="O'Sullivan O."/>
            <person name="Ritari J."/>
            <person name="Douillard F.P."/>
            <person name="Paul Ross R."/>
            <person name="Yang R."/>
            <person name="Briner A.E."/>
            <person name="Felis G.E."/>
            <person name="de Vos W.M."/>
            <person name="Barrangou R."/>
            <person name="Klaenhammer T.R."/>
            <person name="Caufield P.W."/>
            <person name="Cui Y."/>
            <person name="Zhang H."/>
            <person name="O'Toole P.W."/>
        </authorList>
    </citation>
    <scope>NUCLEOTIDE SEQUENCE [LARGE SCALE GENOMIC DNA]</scope>
    <source>
        <strain evidence="8 9">DSM 20690</strain>
    </source>
</reference>
<dbReference type="GeneID" id="61249963"/>
<dbReference type="UniPathway" id="UPA00074">
    <property type="reaction ID" value="UER00126"/>
</dbReference>
<evidence type="ECO:0000259" key="7">
    <source>
        <dbReference type="Pfam" id="PF00551"/>
    </source>
</evidence>
<dbReference type="SUPFAM" id="SSF53328">
    <property type="entry name" value="Formyltransferase"/>
    <property type="match status" value="1"/>
</dbReference>
<evidence type="ECO:0000256" key="3">
    <source>
        <dbReference type="ARBA" id="ARBA00022755"/>
    </source>
</evidence>
<feature type="binding site" evidence="6">
    <location>
        <begin position="15"/>
        <end position="17"/>
    </location>
    <ligand>
        <name>N(1)-(5-phospho-beta-D-ribosyl)glycinamide</name>
        <dbReference type="ChEBI" id="CHEBI:143788"/>
    </ligand>
</feature>
<keyword evidence="9" id="KW-1185">Reference proteome</keyword>
<evidence type="ECO:0000313" key="9">
    <source>
        <dbReference type="Proteomes" id="UP000051565"/>
    </source>
</evidence>
<dbReference type="InterPro" id="IPR004607">
    <property type="entry name" value="GART"/>
</dbReference>
<evidence type="ECO:0000313" key="8">
    <source>
        <dbReference type="EMBL" id="KRN78623.1"/>
    </source>
</evidence>
<dbReference type="Proteomes" id="UP000051565">
    <property type="component" value="Unassembled WGS sequence"/>
</dbReference>
<dbReference type="InterPro" id="IPR036477">
    <property type="entry name" value="Formyl_transf_N_sf"/>
</dbReference>
<dbReference type="OrthoDB" id="9806170at2"/>
<dbReference type="HAMAP" id="MF_01930">
    <property type="entry name" value="PurN"/>
    <property type="match status" value="1"/>
</dbReference>
<dbReference type="EMBL" id="JQBT01000033">
    <property type="protein sequence ID" value="KRN78623.1"/>
    <property type="molecule type" value="Genomic_DNA"/>
</dbReference>
<dbReference type="InterPro" id="IPR002376">
    <property type="entry name" value="Formyl_transf_N"/>
</dbReference>
<feature type="domain" description="Formyl transferase N-terminal" evidence="7">
    <location>
        <begin position="6"/>
        <end position="185"/>
    </location>
</feature>
<dbReference type="InterPro" id="IPR001555">
    <property type="entry name" value="GART_AS"/>
</dbReference>
<feature type="active site" description="Proton donor" evidence="6">
    <location>
        <position position="112"/>
    </location>
</feature>
<keyword evidence="3 6" id="KW-0658">Purine biosynthesis</keyword>
<proteinExistence type="inferred from homology"/>
<name>A0A0R2JN67_9LACO</name>
<dbReference type="Pfam" id="PF00551">
    <property type="entry name" value="Formyl_trans_N"/>
    <property type="match status" value="1"/>
</dbReference>
<dbReference type="NCBIfam" id="TIGR00639">
    <property type="entry name" value="PurN"/>
    <property type="match status" value="1"/>
</dbReference>
<feature type="binding site" evidence="6">
    <location>
        <begin position="93"/>
        <end position="96"/>
    </location>
    <ligand>
        <name>(6R)-10-formyltetrahydrofolate</name>
        <dbReference type="ChEBI" id="CHEBI:195366"/>
    </ligand>
</feature>
<feature type="binding site" evidence="6">
    <location>
        <position position="68"/>
    </location>
    <ligand>
        <name>(6R)-10-formyltetrahydrofolate</name>
        <dbReference type="ChEBI" id="CHEBI:195366"/>
    </ligand>
</feature>
<protein>
    <recommendedName>
        <fullName evidence="6">Phosphoribosylglycinamide formyltransferase</fullName>
        <ecNumber evidence="6">2.1.2.2</ecNumber>
    </recommendedName>
    <alternativeName>
        <fullName evidence="6">5'-phosphoribosylglycinamide transformylase</fullName>
    </alternativeName>
    <alternativeName>
        <fullName evidence="6">GAR transformylase</fullName>
        <shortName evidence="6">GART</shortName>
    </alternativeName>
</protein>
<organism evidence="8 9">
    <name type="scientific">Fructilactobacillus lindneri DSM 20690 = JCM 11027</name>
    <dbReference type="NCBI Taxonomy" id="1122148"/>
    <lineage>
        <taxon>Bacteria</taxon>
        <taxon>Bacillati</taxon>
        <taxon>Bacillota</taxon>
        <taxon>Bacilli</taxon>
        <taxon>Lactobacillales</taxon>
        <taxon>Lactobacillaceae</taxon>
        <taxon>Fructilactobacillus</taxon>
    </lineage>
</organism>
<comment type="catalytic activity">
    <reaction evidence="5 6">
        <text>N(1)-(5-phospho-beta-D-ribosyl)glycinamide + (6R)-10-formyltetrahydrofolate = N(2)-formyl-N(1)-(5-phospho-beta-D-ribosyl)glycinamide + (6S)-5,6,7,8-tetrahydrofolate + H(+)</text>
        <dbReference type="Rhea" id="RHEA:15053"/>
        <dbReference type="ChEBI" id="CHEBI:15378"/>
        <dbReference type="ChEBI" id="CHEBI:57453"/>
        <dbReference type="ChEBI" id="CHEBI:143788"/>
        <dbReference type="ChEBI" id="CHEBI:147286"/>
        <dbReference type="ChEBI" id="CHEBI:195366"/>
        <dbReference type="EC" id="2.1.2.2"/>
    </reaction>
</comment>
<feature type="site" description="Raises pKa of active site His" evidence="6">
    <location>
        <position position="148"/>
    </location>
</feature>
<dbReference type="EC" id="2.1.2.2" evidence="6"/>
<comment type="function">
    <text evidence="6">Catalyzes the transfer of a formyl group from 10-formyltetrahydrofolate to 5-phospho-ribosyl-glycinamide (GAR), producing 5-phospho-ribosyl-N-formylglycinamide (FGAR) and tetrahydrofolate.</text>
</comment>
<comment type="similarity">
    <text evidence="4 6">Belongs to the GART family.</text>
</comment>
<dbReference type="GO" id="GO:0005829">
    <property type="term" value="C:cytosol"/>
    <property type="evidence" value="ECO:0007669"/>
    <property type="project" value="TreeGrafter"/>
</dbReference>
<dbReference type="AlphaFoldDB" id="A0A0R2JN67"/>
<comment type="pathway">
    <text evidence="1 6">Purine metabolism; IMP biosynthesis via de novo pathway; N(2)-formyl-N(1)-(5-phospho-D-ribosyl)glycinamide from N(1)-(5-phospho-D-ribosyl)glycinamide (10-formyl THF route): step 1/1.</text>
</comment>
<comment type="caution">
    <text evidence="8">The sequence shown here is derived from an EMBL/GenBank/DDBJ whole genome shotgun (WGS) entry which is preliminary data.</text>
</comment>
<keyword evidence="2 6" id="KW-0808">Transferase</keyword>
<dbReference type="RefSeq" id="WP_056997693.1">
    <property type="nucleotide sequence ID" value="NZ_FUXS01000002.1"/>
</dbReference>
<dbReference type="STRING" id="53444.AYR59_03600"/>
<dbReference type="PATRIC" id="fig|1122148.6.peg.924"/>